<protein>
    <submittedName>
        <fullName evidence="3">Uncharacterized protein</fullName>
    </submittedName>
</protein>
<gene>
    <name evidence="3" type="ORF">FA13DRAFT_243066</name>
</gene>
<dbReference type="EMBL" id="QPFP01000144">
    <property type="protein sequence ID" value="TEB20341.1"/>
    <property type="molecule type" value="Genomic_DNA"/>
</dbReference>
<feature type="region of interest" description="Disordered" evidence="1">
    <location>
        <begin position="115"/>
        <end position="139"/>
    </location>
</feature>
<organism evidence="3 4">
    <name type="scientific">Coprinellus micaceus</name>
    <name type="common">Glistening ink-cap mushroom</name>
    <name type="synonym">Coprinus micaceus</name>
    <dbReference type="NCBI Taxonomy" id="71717"/>
    <lineage>
        <taxon>Eukaryota</taxon>
        <taxon>Fungi</taxon>
        <taxon>Dikarya</taxon>
        <taxon>Basidiomycota</taxon>
        <taxon>Agaricomycotina</taxon>
        <taxon>Agaricomycetes</taxon>
        <taxon>Agaricomycetidae</taxon>
        <taxon>Agaricales</taxon>
        <taxon>Agaricineae</taxon>
        <taxon>Psathyrellaceae</taxon>
        <taxon>Coprinellus</taxon>
    </lineage>
</organism>
<evidence type="ECO:0000313" key="4">
    <source>
        <dbReference type="Proteomes" id="UP000298030"/>
    </source>
</evidence>
<keyword evidence="2" id="KW-0812">Transmembrane</keyword>
<name>A0A4Y7SEV7_COPMI</name>
<dbReference type="AlphaFoldDB" id="A0A4Y7SEV7"/>
<keyword evidence="4" id="KW-1185">Reference proteome</keyword>
<feature type="transmembrane region" description="Helical" evidence="2">
    <location>
        <begin position="6"/>
        <end position="25"/>
    </location>
</feature>
<evidence type="ECO:0000256" key="2">
    <source>
        <dbReference type="SAM" id="Phobius"/>
    </source>
</evidence>
<comment type="caution">
    <text evidence="3">The sequence shown here is derived from an EMBL/GenBank/DDBJ whole genome shotgun (WGS) entry which is preliminary data.</text>
</comment>
<reference evidence="3 4" key="1">
    <citation type="journal article" date="2019" name="Nat. Ecol. Evol.">
        <title>Megaphylogeny resolves global patterns of mushroom evolution.</title>
        <authorList>
            <person name="Varga T."/>
            <person name="Krizsan K."/>
            <person name="Foldi C."/>
            <person name="Dima B."/>
            <person name="Sanchez-Garcia M."/>
            <person name="Sanchez-Ramirez S."/>
            <person name="Szollosi G.J."/>
            <person name="Szarkandi J.G."/>
            <person name="Papp V."/>
            <person name="Albert L."/>
            <person name="Andreopoulos W."/>
            <person name="Angelini C."/>
            <person name="Antonin V."/>
            <person name="Barry K.W."/>
            <person name="Bougher N.L."/>
            <person name="Buchanan P."/>
            <person name="Buyck B."/>
            <person name="Bense V."/>
            <person name="Catcheside P."/>
            <person name="Chovatia M."/>
            <person name="Cooper J."/>
            <person name="Damon W."/>
            <person name="Desjardin D."/>
            <person name="Finy P."/>
            <person name="Geml J."/>
            <person name="Haridas S."/>
            <person name="Hughes K."/>
            <person name="Justo A."/>
            <person name="Karasinski D."/>
            <person name="Kautmanova I."/>
            <person name="Kiss B."/>
            <person name="Kocsube S."/>
            <person name="Kotiranta H."/>
            <person name="LaButti K.M."/>
            <person name="Lechner B.E."/>
            <person name="Liimatainen K."/>
            <person name="Lipzen A."/>
            <person name="Lukacs Z."/>
            <person name="Mihaltcheva S."/>
            <person name="Morgado L.N."/>
            <person name="Niskanen T."/>
            <person name="Noordeloos M.E."/>
            <person name="Ohm R.A."/>
            <person name="Ortiz-Santana B."/>
            <person name="Ovrebo C."/>
            <person name="Racz N."/>
            <person name="Riley R."/>
            <person name="Savchenko A."/>
            <person name="Shiryaev A."/>
            <person name="Soop K."/>
            <person name="Spirin V."/>
            <person name="Szebenyi C."/>
            <person name="Tomsovsky M."/>
            <person name="Tulloss R.E."/>
            <person name="Uehling J."/>
            <person name="Grigoriev I.V."/>
            <person name="Vagvolgyi C."/>
            <person name="Papp T."/>
            <person name="Martin F.M."/>
            <person name="Miettinen O."/>
            <person name="Hibbett D.S."/>
            <person name="Nagy L.G."/>
        </authorList>
    </citation>
    <scope>NUCLEOTIDE SEQUENCE [LARGE SCALE GENOMIC DNA]</scope>
    <source>
        <strain evidence="3 4">FP101781</strain>
    </source>
</reference>
<sequence>MARTRVSLALGGVYWTFQIAVVAWFRGEALELEGRASTLRDLPDEGQGARNLTIRRPTGYLRRSFPTRRCWSTACYAIALRSHFSGVSILLIPQQSLAFMARTLPRVESDAVRPASCPSVMQRPGTSRSSARLVPSIQR</sequence>
<evidence type="ECO:0000313" key="3">
    <source>
        <dbReference type="EMBL" id="TEB20341.1"/>
    </source>
</evidence>
<keyword evidence="2" id="KW-0472">Membrane</keyword>
<dbReference type="Proteomes" id="UP000298030">
    <property type="component" value="Unassembled WGS sequence"/>
</dbReference>
<evidence type="ECO:0000256" key="1">
    <source>
        <dbReference type="SAM" id="MobiDB-lite"/>
    </source>
</evidence>
<accession>A0A4Y7SEV7</accession>
<keyword evidence="2" id="KW-1133">Transmembrane helix</keyword>
<proteinExistence type="predicted"/>